<gene>
    <name evidence="2" type="ORF">GDO78_014808</name>
</gene>
<evidence type="ECO:0000313" key="3">
    <source>
        <dbReference type="Proteomes" id="UP000770717"/>
    </source>
</evidence>
<evidence type="ECO:0000313" key="2">
    <source>
        <dbReference type="EMBL" id="KAG9462154.1"/>
    </source>
</evidence>
<evidence type="ECO:0000256" key="1">
    <source>
        <dbReference type="SAM" id="MobiDB-lite"/>
    </source>
</evidence>
<organism evidence="2 3">
    <name type="scientific">Eleutherodactylus coqui</name>
    <name type="common">Puerto Rican coqui</name>
    <dbReference type="NCBI Taxonomy" id="57060"/>
    <lineage>
        <taxon>Eukaryota</taxon>
        <taxon>Metazoa</taxon>
        <taxon>Chordata</taxon>
        <taxon>Craniata</taxon>
        <taxon>Vertebrata</taxon>
        <taxon>Euteleostomi</taxon>
        <taxon>Amphibia</taxon>
        <taxon>Batrachia</taxon>
        <taxon>Anura</taxon>
        <taxon>Neobatrachia</taxon>
        <taxon>Hyloidea</taxon>
        <taxon>Eleutherodactylidae</taxon>
        <taxon>Eleutherodactylinae</taxon>
        <taxon>Eleutherodactylus</taxon>
        <taxon>Eleutherodactylus</taxon>
    </lineage>
</organism>
<feature type="region of interest" description="Disordered" evidence="1">
    <location>
        <begin position="1"/>
        <end position="25"/>
    </location>
</feature>
<dbReference type="AlphaFoldDB" id="A0A8J6BC11"/>
<accession>A0A8J6BC11</accession>
<sequence>MLRGKPPESCRPPGTPAHPGATGFSPSRFSGTFGLDHFSRLVSAHCHGLQQGLPQALPSLLGVLPCNNGESGRVLSHHW</sequence>
<dbReference type="EMBL" id="WNTK01013235">
    <property type="protein sequence ID" value="KAG9462154.1"/>
    <property type="molecule type" value="Genomic_DNA"/>
</dbReference>
<dbReference type="Proteomes" id="UP000770717">
    <property type="component" value="Unassembled WGS sequence"/>
</dbReference>
<proteinExistence type="predicted"/>
<protein>
    <submittedName>
        <fullName evidence="2">Uncharacterized protein</fullName>
    </submittedName>
</protein>
<name>A0A8J6BC11_ELECQ</name>
<reference evidence="2" key="1">
    <citation type="thesis" date="2020" institute="ProQuest LLC" country="789 East Eisenhower Parkway, Ann Arbor, MI, USA">
        <title>Comparative Genomics and Chromosome Evolution.</title>
        <authorList>
            <person name="Mudd A.B."/>
        </authorList>
    </citation>
    <scope>NUCLEOTIDE SEQUENCE</scope>
    <source>
        <strain evidence="2">HN-11 Male</strain>
        <tissue evidence="2">Kidney and liver</tissue>
    </source>
</reference>
<keyword evidence="3" id="KW-1185">Reference proteome</keyword>
<comment type="caution">
    <text evidence="2">The sequence shown here is derived from an EMBL/GenBank/DDBJ whole genome shotgun (WGS) entry which is preliminary data.</text>
</comment>